<accession>A0A9X1MHI9</accession>
<dbReference type="AlphaFoldDB" id="A0A9X1MHI9"/>
<protein>
    <submittedName>
        <fullName evidence="1">Uncharacterized protein</fullName>
    </submittedName>
</protein>
<evidence type="ECO:0000313" key="2">
    <source>
        <dbReference type="Proteomes" id="UP001139158"/>
    </source>
</evidence>
<keyword evidence="2" id="KW-1185">Reference proteome</keyword>
<reference evidence="1" key="1">
    <citation type="submission" date="2021-10" db="EMBL/GenBank/DDBJ databases">
        <title>Novel species in genus Arthrobacter.</title>
        <authorList>
            <person name="Liu Y."/>
        </authorList>
    </citation>
    <scope>NUCLEOTIDE SEQUENCE</scope>
    <source>
        <strain evidence="1">Zg-Y453</strain>
    </source>
</reference>
<dbReference type="Proteomes" id="UP001139158">
    <property type="component" value="Unassembled WGS sequence"/>
</dbReference>
<name>A0A9X1MHI9_9MICC</name>
<gene>
    <name evidence="1" type="ORF">LJ757_16840</name>
</gene>
<dbReference type="EMBL" id="JAJFZV010000018">
    <property type="protein sequence ID" value="MCC3299462.1"/>
    <property type="molecule type" value="Genomic_DNA"/>
</dbReference>
<dbReference type="RefSeq" id="WP_227897448.1">
    <property type="nucleotide sequence ID" value="NZ_CP099467.1"/>
</dbReference>
<sequence>MSTPPNSAGNFESQASEACTVIAEGLAPYASPEALESFRAAAEASGDTVDESLPHLQELLRLTVEHLSLRRPGIDTSGALQRLADGEAAPEDIDQLHMNTLTEPIAYVLDGDWDFPASPGLAVALYVQGNPEIDRDVVDAALGKLTAFLNDPEGLQARPAPLRSILIVTDGEVSELGSAEGPGDGFGYKAA</sequence>
<organism evidence="1 2">
    <name type="scientific">Arthrobacter caoxuetaonis</name>
    <dbReference type="NCBI Taxonomy" id="2886935"/>
    <lineage>
        <taxon>Bacteria</taxon>
        <taxon>Bacillati</taxon>
        <taxon>Actinomycetota</taxon>
        <taxon>Actinomycetes</taxon>
        <taxon>Micrococcales</taxon>
        <taxon>Micrococcaceae</taxon>
        <taxon>Arthrobacter</taxon>
    </lineage>
</organism>
<proteinExistence type="predicted"/>
<comment type="caution">
    <text evidence="1">The sequence shown here is derived from an EMBL/GenBank/DDBJ whole genome shotgun (WGS) entry which is preliminary data.</text>
</comment>
<evidence type="ECO:0000313" key="1">
    <source>
        <dbReference type="EMBL" id="MCC3299462.1"/>
    </source>
</evidence>